<dbReference type="InterPro" id="IPR004805">
    <property type="entry name" value="DnaE2/DnaE/PolC"/>
</dbReference>
<keyword evidence="13" id="KW-1185">Reference proteome</keyword>
<evidence type="ECO:0000256" key="7">
    <source>
        <dbReference type="ARBA" id="ARBA00022705"/>
    </source>
</evidence>
<comment type="subcellular location">
    <subcellularLocation>
        <location evidence="1">Cytoplasm</location>
    </subcellularLocation>
</comment>
<sequence>MTFTHLNVQSGYSLMNSTIKIPSLVETAKQSGFKAIALTDEGSLSGTILFYQECKRSGIKPIIGLKTTIVDRSLPFPVILIAKSNVGYENLIKISTFTQKNGENMTLEMMKEHKEGLIFILLTSSSPWADSIANRMFDKIEDTRKRWLEALGEEDFYLSIQDQDLHSERQLHTPMKDWVQHNKMKVVAVGDVRYLHREDEVAYQCLRAIDEGTRYHSERNKGHYYLKTMKEMESFFSEWWPEVLTATETIVDACHVEMKLDRQLLPSYPTPNHEKPDGYLRELCEASLYRKYRQEERNKASERLEHELSVITRMGFSDYFLIVWDFISYARGKGIHAGPGRGSAAGSIVAFLLDITQVDPLEYDLLFERFLNPERINMPDIDIDFPDHRRDEVIAYVVEKYGSDHVAQICTFGTFAARSVLRELFKVLGIEDSDASFILNQVPKVTTSSLVNIVKQSTELKDYVRNSERLKMLFRVAAKLEGLPRHVSTHAAGVVLSEEPLIQYTALMKGQGEVPLTQLAMGDLEKVGLLKIDFLGLRNLSFIERMESKVKRYRDEEFSVNQIPLNDPLTFELLKRGKTNGVFQLESQGMKSVLMRLKPNHFEDVVAVNALYRPGPMEYIPTYIERKNGGKDVPFPHPDLKPILAPTFGVLVYQEQIMQVAQLVAGYSLGEADILRRAVSKKQADVLENERMKFITGCEKRGYEESVAHQLFDWIVKFSNYGFNRSHAVAYSLISYQLAYMKAHFPSYFIAELMNAHLGDREKLTVYIREARDMEVEVRAPSINRSQSLTQDENGEIRLGLTAVKGVGYQAAQAIIQERMNGAFRNLNDFCLRVDGKIVSRKVIESLVLAGCFDALHQNRASVLASIDQALEQGELFKEFQDQPGFFGSELEMEMVHVDPFPPLKRLLMEKEVLGTYLSQHPLGQQRRSLREKGIIPLQQANGLDSKRKVKVASSIENLREIRTKRGDPMAFVTLSDETSEMDAVLFPETYRDVKVWLKEQMLVLLEGRLEERSNRKQLIIDRVAAFNPENLKASPEQRLFIKVTEKNEYQSIEKLKEVAEYFPGNTPVFIFRSEDRVTYRLDESYCLTVSRESLNNLNDFFGETSVALRSVNKETGD</sequence>
<evidence type="ECO:0000313" key="13">
    <source>
        <dbReference type="Proteomes" id="UP000183557"/>
    </source>
</evidence>
<name>A0A1I3NTC3_HALDA</name>
<dbReference type="Pfam" id="PF14579">
    <property type="entry name" value="HHH_6"/>
    <property type="match status" value="1"/>
</dbReference>
<dbReference type="CDD" id="cd04485">
    <property type="entry name" value="DnaE_OBF"/>
    <property type="match status" value="1"/>
</dbReference>
<comment type="catalytic activity">
    <reaction evidence="10">
        <text>DNA(n) + a 2'-deoxyribonucleoside 5'-triphosphate = DNA(n+1) + diphosphate</text>
        <dbReference type="Rhea" id="RHEA:22508"/>
        <dbReference type="Rhea" id="RHEA-COMP:17339"/>
        <dbReference type="Rhea" id="RHEA-COMP:17340"/>
        <dbReference type="ChEBI" id="CHEBI:33019"/>
        <dbReference type="ChEBI" id="CHEBI:61560"/>
        <dbReference type="ChEBI" id="CHEBI:173112"/>
        <dbReference type="EC" id="2.7.7.7"/>
    </reaction>
</comment>
<dbReference type="Pfam" id="PF07733">
    <property type="entry name" value="DNA_pol3_alpha"/>
    <property type="match status" value="1"/>
</dbReference>
<dbReference type="Gene3D" id="1.10.150.870">
    <property type="match status" value="1"/>
</dbReference>
<reference evidence="13" key="1">
    <citation type="submission" date="2016-10" db="EMBL/GenBank/DDBJ databases">
        <authorList>
            <person name="Varghese N."/>
            <person name="Submissions S."/>
        </authorList>
    </citation>
    <scope>NUCLEOTIDE SEQUENCE [LARGE SCALE GENOMIC DNA]</scope>
    <source>
        <strain evidence="13">CGMCC 1.3704</strain>
    </source>
</reference>
<dbReference type="SUPFAM" id="SSF89550">
    <property type="entry name" value="PHP domain-like"/>
    <property type="match status" value="1"/>
</dbReference>
<evidence type="ECO:0000259" key="11">
    <source>
        <dbReference type="SMART" id="SM00481"/>
    </source>
</evidence>
<dbReference type="SMART" id="SM00481">
    <property type="entry name" value="POLIIIAc"/>
    <property type="match status" value="1"/>
</dbReference>
<dbReference type="InterPro" id="IPR004365">
    <property type="entry name" value="NA-bd_OB_tRNA"/>
</dbReference>
<evidence type="ECO:0000256" key="6">
    <source>
        <dbReference type="ARBA" id="ARBA00022695"/>
    </source>
</evidence>
<dbReference type="NCBIfam" id="NF004226">
    <property type="entry name" value="PRK05673.1"/>
    <property type="match status" value="1"/>
</dbReference>
<keyword evidence="7" id="KW-0235">DNA replication</keyword>
<dbReference type="EC" id="2.7.7.7" evidence="3"/>
<comment type="similarity">
    <text evidence="2">Belongs to the DNA polymerase type-C family. DnaE subfamily.</text>
</comment>
<dbReference type="InterPro" id="IPR029460">
    <property type="entry name" value="DNAPol_HHH"/>
</dbReference>
<dbReference type="GO" id="GO:0008408">
    <property type="term" value="F:3'-5' exonuclease activity"/>
    <property type="evidence" value="ECO:0007669"/>
    <property type="project" value="InterPro"/>
</dbReference>
<dbReference type="EMBL" id="FOSB01000001">
    <property type="protein sequence ID" value="SFJ12377.1"/>
    <property type="molecule type" value="Genomic_DNA"/>
</dbReference>
<dbReference type="Proteomes" id="UP000183557">
    <property type="component" value="Unassembled WGS sequence"/>
</dbReference>
<gene>
    <name evidence="12" type="ORF">SAMN04487936_10169</name>
</gene>
<dbReference type="AlphaFoldDB" id="A0A1I3NTC3"/>
<keyword evidence="8" id="KW-0239">DNA-directed DNA polymerase</keyword>
<evidence type="ECO:0000256" key="9">
    <source>
        <dbReference type="ARBA" id="ARBA00025611"/>
    </source>
</evidence>
<dbReference type="InterPro" id="IPR016195">
    <property type="entry name" value="Pol/histidinol_Pase-like"/>
</dbReference>
<evidence type="ECO:0000256" key="5">
    <source>
        <dbReference type="ARBA" id="ARBA00022679"/>
    </source>
</evidence>
<dbReference type="PANTHER" id="PTHR32294">
    <property type="entry name" value="DNA POLYMERASE III SUBUNIT ALPHA"/>
    <property type="match status" value="1"/>
</dbReference>
<dbReference type="Pfam" id="PF01336">
    <property type="entry name" value="tRNA_anti-codon"/>
    <property type="match status" value="1"/>
</dbReference>
<dbReference type="GO" id="GO:0006260">
    <property type="term" value="P:DNA replication"/>
    <property type="evidence" value="ECO:0007669"/>
    <property type="project" value="UniProtKB-KW"/>
</dbReference>
<dbReference type="NCBIfam" id="TIGR00594">
    <property type="entry name" value="polc"/>
    <property type="match status" value="1"/>
</dbReference>
<evidence type="ECO:0000313" key="12">
    <source>
        <dbReference type="EMBL" id="SFJ12377.1"/>
    </source>
</evidence>
<dbReference type="InterPro" id="IPR040982">
    <property type="entry name" value="DNA_pol3_finger"/>
</dbReference>
<evidence type="ECO:0000256" key="8">
    <source>
        <dbReference type="ARBA" id="ARBA00022932"/>
    </source>
</evidence>
<evidence type="ECO:0000256" key="10">
    <source>
        <dbReference type="ARBA" id="ARBA00049244"/>
    </source>
</evidence>
<dbReference type="GO" id="GO:0003676">
    <property type="term" value="F:nucleic acid binding"/>
    <property type="evidence" value="ECO:0007669"/>
    <property type="project" value="InterPro"/>
</dbReference>
<dbReference type="Gene3D" id="3.20.20.140">
    <property type="entry name" value="Metal-dependent hydrolases"/>
    <property type="match status" value="1"/>
</dbReference>
<dbReference type="PANTHER" id="PTHR32294:SF0">
    <property type="entry name" value="DNA POLYMERASE III SUBUNIT ALPHA"/>
    <property type="match status" value="1"/>
</dbReference>
<dbReference type="GO" id="GO:0003887">
    <property type="term" value="F:DNA-directed DNA polymerase activity"/>
    <property type="evidence" value="ECO:0007669"/>
    <property type="project" value="UniProtKB-KW"/>
</dbReference>
<evidence type="ECO:0000256" key="2">
    <source>
        <dbReference type="ARBA" id="ARBA00009496"/>
    </source>
</evidence>
<dbReference type="Pfam" id="PF17657">
    <property type="entry name" value="DNA_pol3_finger"/>
    <property type="match status" value="1"/>
</dbReference>
<dbReference type="Pfam" id="PF02811">
    <property type="entry name" value="PHP"/>
    <property type="match status" value="1"/>
</dbReference>
<feature type="domain" description="Polymerase/histidinol phosphatase N-terminal" evidence="11">
    <location>
        <begin position="4"/>
        <end position="71"/>
    </location>
</feature>
<dbReference type="GO" id="GO:0005737">
    <property type="term" value="C:cytoplasm"/>
    <property type="evidence" value="ECO:0007669"/>
    <property type="project" value="UniProtKB-SubCell"/>
</dbReference>
<comment type="function">
    <text evidence="9">DNA polymerase III is a complex, multichain enzyme responsible for most of the replicative synthesis in bacteria. This DNA polymerase also exhibits 3' to 5' exonuclease activity. The alpha chain is the DNA polymerase.</text>
</comment>
<organism evidence="12 13">
    <name type="scientific">Halobacillus dabanensis</name>
    <dbReference type="NCBI Taxonomy" id="240302"/>
    <lineage>
        <taxon>Bacteria</taxon>
        <taxon>Bacillati</taxon>
        <taxon>Bacillota</taxon>
        <taxon>Bacilli</taxon>
        <taxon>Bacillales</taxon>
        <taxon>Bacillaceae</taxon>
        <taxon>Halobacillus</taxon>
    </lineage>
</organism>
<keyword evidence="5" id="KW-0808">Transferase</keyword>
<dbReference type="InterPro" id="IPR004013">
    <property type="entry name" value="PHP_dom"/>
</dbReference>
<keyword evidence="6" id="KW-0548">Nucleotidyltransferase</keyword>
<protein>
    <recommendedName>
        <fullName evidence="4">DNA polymerase III subunit alpha</fullName>
        <ecNumber evidence="3">2.7.7.7</ecNumber>
    </recommendedName>
</protein>
<proteinExistence type="inferred from homology"/>
<dbReference type="SUPFAM" id="SSF160975">
    <property type="entry name" value="AF1531-like"/>
    <property type="match status" value="1"/>
</dbReference>
<dbReference type="OrthoDB" id="9803237at2"/>
<dbReference type="RefSeq" id="WP_075034580.1">
    <property type="nucleotide sequence ID" value="NZ_FOSB01000001.1"/>
</dbReference>
<accession>A0A1I3NTC3</accession>
<dbReference type="InterPro" id="IPR011708">
    <property type="entry name" value="DNA_pol3_alpha_NTPase_dom"/>
</dbReference>
<dbReference type="InterPro" id="IPR041931">
    <property type="entry name" value="DNA_pol3_alpha_thumb_dom"/>
</dbReference>
<dbReference type="InterPro" id="IPR003141">
    <property type="entry name" value="Pol/His_phosphatase_N"/>
</dbReference>
<evidence type="ECO:0000256" key="4">
    <source>
        <dbReference type="ARBA" id="ARBA00019114"/>
    </source>
</evidence>
<evidence type="ECO:0000256" key="3">
    <source>
        <dbReference type="ARBA" id="ARBA00012417"/>
    </source>
</evidence>
<dbReference type="Gene3D" id="1.10.10.1600">
    <property type="entry name" value="Bacterial DNA polymerase III alpha subunit, thumb domain"/>
    <property type="match status" value="1"/>
</dbReference>
<evidence type="ECO:0000256" key="1">
    <source>
        <dbReference type="ARBA" id="ARBA00004496"/>
    </source>
</evidence>